<feature type="domain" description="Histidine kinase" evidence="16">
    <location>
        <begin position="388"/>
        <end position="605"/>
    </location>
</feature>
<dbReference type="RefSeq" id="WP_281796453.1">
    <property type="nucleotide sequence ID" value="NZ_BSDR01000001.1"/>
</dbReference>
<evidence type="ECO:0000256" key="9">
    <source>
        <dbReference type="ARBA" id="ARBA00022741"/>
    </source>
</evidence>
<dbReference type="CDD" id="cd00075">
    <property type="entry name" value="HATPase"/>
    <property type="match status" value="1"/>
</dbReference>
<dbReference type="SMART" id="SM00304">
    <property type="entry name" value="HAMP"/>
    <property type="match status" value="1"/>
</dbReference>
<dbReference type="GO" id="GO:0000155">
    <property type="term" value="F:phosphorelay sensor kinase activity"/>
    <property type="evidence" value="ECO:0007669"/>
    <property type="project" value="InterPro"/>
</dbReference>
<evidence type="ECO:0000256" key="6">
    <source>
        <dbReference type="ARBA" id="ARBA00022553"/>
    </source>
</evidence>
<evidence type="ECO:0000256" key="3">
    <source>
        <dbReference type="ARBA" id="ARBA00004236"/>
    </source>
</evidence>
<dbReference type="PROSITE" id="PS50885">
    <property type="entry name" value="HAMP"/>
    <property type="match status" value="1"/>
</dbReference>
<dbReference type="SMART" id="SM00387">
    <property type="entry name" value="HATPase_c"/>
    <property type="match status" value="1"/>
</dbReference>
<dbReference type="InterPro" id="IPR004358">
    <property type="entry name" value="Sig_transdc_His_kin-like_C"/>
</dbReference>
<dbReference type="Pfam" id="PF00512">
    <property type="entry name" value="HisKA"/>
    <property type="match status" value="1"/>
</dbReference>
<keyword evidence="7" id="KW-0808">Transferase</keyword>
<evidence type="ECO:0000256" key="15">
    <source>
        <dbReference type="SAM" id="Phobius"/>
    </source>
</evidence>
<evidence type="ECO:0000256" key="12">
    <source>
        <dbReference type="ARBA" id="ARBA00022989"/>
    </source>
</evidence>
<dbReference type="InterPro" id="IPR003660">
    <property type="entry name" value="HAMP_dom"/>
</dbReference>
<evidence type="ECO:0000256" key="10">
    <source>
        <dbReference type="ARBA" id="ARBA00022777"/>
    </source>
</evidence>
<feature type="transmembrane region" description="Helical" evidence="15">
    <location>
        <begin position="12"/>
        <end position="33"/>
    </location>
</feature>
<organism evidence="18 19">
    <name type="scientific">Desulforhabdus amnigena</name>
    <dbReference type="NCBI Taxonomy" id="40218"/>
    <lineage>
        <taxon>Bacteria</taxon>
        <taxon>Pseudomonadati</taxon>
        <taxon>Thermodesulfobacteriota</taxon>
        <taxon>Syntrophobacteria</taxon>
        <taxon>Syntrophobacterales</taxon>
        <taxon>Syntrophobacteraceae</taxon>
        <taxon>Desulforhabdus</taxon>
    </lineage>
</organism>
<keyword evidence="8 15" id="KW-0812">Transmembrane</keyword>
<evidence type="ECO:0000259" key="16">
    <source>
        <dbReference type="PROSITE" id="PS50109"/>
    </source>
</evidence>
<dbReference type="Gene3D" id="6.10.340.10">
    <property type="match status" value="1"/>
</dbReference>
<evidence type="ECO:0000256" key="11">
    <source>
        <dbReference type="ARBA" id="ARBA00022840"/>
    </source>
</evidence>
<keyword evidence="9" id="KW-0547">Nucleotide-binding</keyword>
<gene>
    <name evidence="18" type="ORF">DAMNIGENAA_36510</name>
</gene>
<dbReference type="InterPro" id="IPR003594">
    <property type="entry name" value="HATPase_dom"/>
</dbReference>
<evidence type="ECO:0000256" key="13">
    <source>
        <dbReference type="ARBA" id="ARBA00023012"/>
    </source>
</evidence>
<dbReference type="PRINTS" id="PR00344">
    <property type="entry name" value="BCTRLSENSOR"/>
</dbReference>
<feature type="domain" description="HAMP" evidence="17">
    <location>
        <begin position="202"/>
        <end position="254"/>
    </location>
</feature>
<keyword evidence="19" id="KW-1185">Reference proteome</keyword>
<dbReference type="Pfam" id="PF02518">
    <property type="entry name" value="HATPase_c"/>
    <property type="match status" value="1"/>
</dbReference>
<dbReference type="GO" id="GO:0007234">
    <property type="term" value="P:osmosensory signaling via phosphorelay pathway"/>
    <property type="evidence" value="ECO:0007669"/>
    <property type="project" value="TreeGrafter"/>
</dbReference>
<keyword evidence="11" id="KW-0067">ATP-binding</keyword>
<dbReference type="Gene3D" id="3.30.565.10">
    <property type="entry name" value="Histidine kinase-like ATPase, C-terminal domain"/>
    <property type="match status" value="1"/>
</dbReference>
<dbReference type="InterPro" id="IPR000014">
    <property type="entry name" value="PAS"/>
</dbReference>
<dbReference type="SUPFAM" id="SSF55874">
    <property type="entry name" value="ATPase domain of HSP90 chaperone/DNA topoisomerase II/histidine kinase"/>
    <property type="match status" value="1"/>
</dbReference>
<keyword evidence="12 15" id="KW-1133">Transmembrane helix</keyword>
<accession>A0A9W6FWQ5</accession>
<sequence>MLGIREKLSLGFGGLFLIIIAISVQSIMQLTLLGHSIDVILHENYRSVIASQQMKDSLERMDSGILFTLLGDTEQGKELITKSIPVFEESLHTALNNITLPGEAERATRIGDLFSQYKASLQEVQDTGLPLDDRREAYFTKLFPLFHQIKNTADEILHMNQQNMLDANERALAAAAAARHRMYILLFCGAVVAVLFTLFTGRWILRPINRLIRSADEIRQGNLDLVVQRDSGDEIGRLSEAFNEMTSSLREFRRSNRTRMIRIQHLIQQVFRSLPDVVAVINLEGHVEIATERAADVFGLRPDVPIHSLTFTWMGDLFDEALRSRRTVQSQGKQTIIQRFIRGEEHYFCPEAIPILDAGRLPTGVILILKDVTSRMQQDKLKRGVISTVSHQLKTPLTSLRLAIYLLLEEKAGPLTSKQVELLVAARDESDRLHSILSNLLDLSRIESGKVRMEFRPVAPHGMILEQVDSFRNTAKNRGITLKTELSDDLPEVLADQAQIGHVFANLLSNAIKYTSPGGEVTISAEADEDSVCFSVSDTGRGIPAQYLDRIFEQFFRIDAQEGETGEGLGLSIAKEIVEAHGGTIRVKSEEGRGSIFTFCLKRADRTLNSTLSH</sequence>
<evidence type="ECO:0000313" key="18">
    <source>
        <dbReference type="EMBL" id="GLI36218.1"/>
    </source>
</evidence>
<keyword evidence="6" id="KW-0597">Phosphoprotein</keyword>
<dbReference type="SMART" id="SM00388">
    <property type="entry name" value="HisKA"/>
    <property type="match status" value="1"/>
</dbReference>
<evidence type="ECO:0000313" key="19">
    <source>
        <dbReference type="Proteomes" id="UP001144372"/>
    </source>
</evidence>
<dbReference type="InterPro" id="IPR050351">
    <property type="entry name" value="BphY/WalK/GraS-like"/>
</dbReference>
<dbReference type="Gene3D" id="1.10.287.130">
    <property type="match status" value="1"/>
</dbReference>
<keyword evidence="13" id="KW-0902">Two-component regulatory system</keyword>
<feature type="transmembrane region" description="Helical" evidence="15">
    <location>
        <begin position="183"/>
        <end position="205"/>
    </location>
</feature>
<dbReference type="GO" id="GO:0000156">
    <property type="term" value="F:phosphorelay response regulator activity"/>
    <property type="evidence" value="ECO:0007669"/>
    <property type="project" value="TreeGrafter"/>
</dbReference>
<evidence type="ECO:0000256" key="4">
    <source>
        <dbReference type="ARBA" id="ARBA00012438"/>
    </source>
</evidence>
<keyword evidence="14 15" id="KW-0472">Membrane</keyword>
<evidence type="ECO:0000256" key="5">
    <source>
        <dbReference type="ARBA" id="ARBA00022475"/>
    </source>
</evidence>
<comment type="catalytic activity">
    <reaction evidence="1">
        <text>ATP + protein L-histidine = ADP + protein N-phospho-L-histidine.</text>
        <dbReference type="EC" id="2.7.13.3"/>
    </reaction>
</comment>
<dbReference type="Gene3D" id="3.30.450.20">
    <property type="entry name" value="PAS domain"/>
    <property type="match status" value="1"/>
</dbReference>
<dbReference type="GO" id="GO:0005886">
    <property type="term" value="C:plasma membrane"/>
    <property type="evidence" value="ECO:0007669"/>
    <property type="project" value="UniProtKB-SubCell"/>
</dbReference>
<dbReference type="InterPro" id="IPR036890">
    <property type="entry name" value="HATPase_C_sf"/>
</dbReference>
<comment type="caution">
    <text evidence="18">The sequence shown here is derived from an EMBL/GenBank/DDBJ whole genome shotgun (WGS) entry which is preliminary data.</text>
</comment>
<keyword evidence="5" id="KW-1003">Cell membrane</keyword>
<evidence type="ECO:0000256" key="2">
    <source>
        <dbReference type="ARBA" id="ARBA00004141"/>
    </source>
</evidence>
<dbReference type="InterPro" id="IPR036097">
    <property type="entry name" value="HisK_dim/P_sf"/>
</dbReference>
<reference evidence="18" key="1">
    <citation type="submission" date="2022-12" db="EMBL/GenBank/DDBJ databases">
        <title>Reference genome sequencing for broad-spectrum identification of bacterial and archaeal isolates by mass spectrometry.</title>
        <authorList>
            <person name="Sekiguchi Y."/>
            <person name="Tourlousse D.M."/>
        </authorList>
    </citation>
    <scope>NUCLEOTIDE SEQUENCE</scope>
    <source>
        <strain evidence="18">ASRB1</strain>
    </source>
</reference>
<dbReference type="InterPro" id="IPR035965">
    <property type="entry name" value="PAS-like_dom_sf"/>
</dbReference>
<evidence type="ECO:0000259" key="17">
    <source>
        <dbReference type="PROSITE" id="PS50885"/>
    </source>
</evidence>
<dbReference type="InterPro" id="IPR013767">
    <property type="entry name" value="PAS_fold"/>
</dbReference>
<name>A0A9W6FWQ5_9BACT</name>
<dbReference type="Pfam" id="PF00672">
    <property type="entry name" value="HAMP"/>
    <property type="match status" value="1"/>
</dbReference>
<dbReference type="SUPFAM" id="SSF47384">
    <property type="entry name" value="Homodimeric domain of signal transducing histidine kinase"/>
    <property type="match status" value="1"/>
</dbReference>
<proteinExistence type="predicted"/>
<dbReference type="Pfam" id="PF00989">
    <property type="entry name" value="PAS"/>
    <property type="match status" value="1"/>
</dbReference>
<dbReference type="FunFam" id="3.30.565.10:FF:000023">
    <property type="entry name" value="PAS domain-containing sensor histidine kinase"/>
    <property type="match status" value="1"/>
</dbReference>
<evidence type="ECO:0000256" key="1">
    <source>
        <dbReference type="ARBA" id="ARBA00000085"/>
    </source>
</evidence>
<evidence type="ECO:0000256" key="14">
    <source>
        <dbReference type="ARBA" id="ARBA00023136"/>
    </source>
</evidence>
<dbReference type="Proteomes" id="UP001144372">
    <property type="component" value="Unassembled WGS sequence"/>
</dbReference>
<dbReference type="EC" id="2.7.13.3" evidence="4"/>
<evidence type="ECO:0000256" key="8">
    <source>
        <dbReference type="ARBA" id="ARBA00022692"/>
    </source>
</evidence>
<evidence type="ECO:0000256" key="7">
    <source>
        <dbReference type="ARBA" id="ARBA00022679"/>
    </source>
</evidence>
<dbReference type="PANTHER" id="PTHR42878:SF7">
    <property type="entry name" value="SENSOR HISTIDINE KINASE GLRK"/>
    <property type="match status" value="1"/>
</dbReference>
<dbReference type="InterPro" id="IPR003661">
    <property type="entry name" value="HisK_dim/P_dom"/>
</dbReference>
<dbReference type="EMBL" id="BSDR01000001">
    <property type="protein sequence ID" value="GLI36218.1"/>
    <property type="molecule type" value="Genomic_DNA"/>
</dbReference>
<dbReference type="CDD" id="cd06225">
    <property type="entry name" value="HAMP"/>
    <property type="match status" value="1"/>
</dbReference>
<dbReference type="CDD" id="cd00130">
    <property type="entry name" value="PAS"/>
    <property type="match status" value="1"/>
</dbReference>
<dbReference type="GO" id="GO:0030295">
    <property type="term" value="F:protein kinase activator activity"/>
    <property type="evidence" value="ECO:0007669"/>
    <property type="project" value="TreeGrafter"/>
</dbReference>
<dbReference type="SUPFAM" id="SSF158472">
    <property type="entry name" value="HAMP domain-like"/>
    <property type="match status" value="1"/>
</dbReference>
<dbReference type="GO" id="GO:0006355">
    <property type="term" value="P:regulation of DNA-templated transcription"/>
    <property type="evidence" value="ECO:0007669"/>
    <property type="project" value="InterPro"/>
</dbReference>
<dbReference type="PANTHER" id="PTHR42878">
    <property type="entry name" value="TWO-COMPONENT HISTIDINE KINASE"/>
    <property type="match status" value="1"/>
</dbReference>
<comment type="subcellular location">
    <subcellularLocation>
        <location evidence="3">Cell membrane</location>
    </subcellularLocation>
    <subcellularLocation>
        <location evidence="2">Membrane</location>
        <topology evidence="2">Multi-pass membrane protein</topology>
    </subcellularLocation>
</comment>
<dbReference type="GO" id="GO:0005524">
    <property type="term" value="F:ATP binding"/>
    <property type="evidence" value="ECO:0007669"/>
    <property type="project" value="UniProtKB-KW"/>
</dbReference>
<dbReference type="AlphaFoldDB" id="A0A9W6FWQ5"/>
<dbReference type="PROSITE" id="PS50109">
    <property type="entry name" value="HIS_KIN"/>
    <property type="match status" value="1"/>
</dbReference>
<dbReference type="InterPro" id="IPR005467">
    <property type="entry name" value="His_kinase_dom"/>
</dbReference>
<protein>
    <recommendedName>
        <fullName evidence="4">histidine kinase</fullName>
        <ecNumber evidence="4">2.7.13.3</ecNumber>
    </recommendedName>
</protein>
<dbReference type="CDD" id="cd00082">
    <property type="entry name" value="HisKA"/>
    <property type="match status" value="1"/>
</dbReference>
<keyword evidence="10 18" id="KW-0418">Kinase</keyword>
<dbReference type="SUPFAM" id="SSF55785">
    <property type="entry name" value="PYP-like sensor domain (PAS domain)"/>
    <property type="match status" value="1"/>
</dbReference>